<dbReference type="PRINTS" id="PR00398">
    <property type="entry name" value="STRDHORMONER"/>
</dbReference>
<accession>A0A8S2W163</accession>
<dbReference type="EMBL" id="CAJNOK010050799">
    <property type="protein sequence ID" value="CAF1601766.1"/>
    <property type="molecule type" value="Genomic_DNA"/>
</dbReference>
<evidence type="ECO:0000313" key="7">
    <source>
        <dbReference type="Proteomes" id="UP000682733"/>
    </source>
</evidence>
<evidence type="ECO:0000259" key="4">
    <source>
        <dbReference type="PROSITE" id="PS51843"/>
    </source>
</evidence>
<dbReference type="AlphaFoldDB" id="A0A8S2W163"/>
<evidence type="ECO:0000313" key="5">
    <source>
        <dbReference type="EMBL" id="CAF1601766.1"/>
    </source>
</evidence>
<evidence type="ECO:0000256" key="3">
    <source>
        <dbReference type="ARBA" id="ARBA00023170"/>
    </source>
</evidence>
<dbReference type="InterPro" id="IPR050274">
    <property type="entry name" value="Nuclear_hormone_rcpt_NR2"/>
</dbReference>
<dbReference type="PANTHER" id="PTHR24083">
    <property type="entry name" value="NUCLEAR HORMONE RECEPTOR"/>
    <property type="match status" value="1"/>
</dbReference>
<evidence type="ECO:0000256" key="1">
    <source>
        <dbReference type="ARBA" id="ARBA00023015"/>
    </source>
</evidence>
<dbReference type="Gene3D" id="1.10.565.10">
    <property type="entry name" value="Retinoid X Receptor"/>
    <property type="match status" value="1"/>
</dbReference>
<name>A0A8S2W163_9BILA</name>
<keyword evidence="2" id="KW-0804">Transcription</keyword>
<dbReference type="Pfam" id="PF00104">
    <property type="entry name" value="Hormone_recep"/>
    <property type="match status" value="1"/>
</dbReference>
<dbReference type="Proteomes" id="UP000682733">
    <property type="component" value="Unassembled WGS sequence"/>
</dbReference>
<dbReference type="Proteomes" id="UP000677228">
    <property type="component" value="Unassembled WGS sequence"/>
</dbReference>
<dbReference type="SUPFAM" id="SSF48508">
    <property type="entry name" value="Nuclear receptor ligand-binding domain"/>
    <property type="match status" value="1"/>
</dbReference>
<organism evidence="6 7">
    <name type="scientific">Didymodactylos carnosus</name>
    <dbReference type="NCBI Taxonomy" id="1234261"/>
    <lineage>
        <taxon>Eukaryota</taxon>
        <taxon>Metazoa</taxon>
        <taxon>Spiralia</taxon>
        <taxon>Gnathifera</taxon>
        <taxon>Rotifera</taxon>
        <taxon>Eurotatoria</taxon>
        <taxon>Bdelloidea</taxon>
        <taxon>Philodinida</taxon>
        <taxon>Philodinidae</taxon>
        <taxon>Didymodactylos</taxon>
    </lineage>
</organism>
<feature type="domain" description="NR LBD" evidence="4">
    <location>
        <begin position="1"/>
        <end position="236"/>
    </location>
</feature>
<evidence type="ECO:0000256" key="2">
    <source>
        <dbReference type="ARBA" id="ARBA00023163"/>
    </source>
</evidence>
<dbReference type="InterPro" id="IPR001723">
    <property type="entry name" value="Nuclear_hrmn_rcpt"/>
</dbReference>
<evidence type="ECO:0000313" key="6">
    <source>
        <dbReference type="EMBL" id="CAF4410499.1"/>
    </source>
</evidence>
<dbReference type="PROSITE" id="PS51843">
    <property type="entry name" value="NR_LBD"/>
    <property type="match status" value="1"/>
</dbReference>
<comment type="caution">
    <text evidence="6">The sequence shown here is derived from an EMBL/GenBank/DDBJ whole genome shotgun (WGS) entry which is preliminary data.</text>
</comment>
<proteinExistence type="predicted"/>
<gene>
    <name evidence="5" type="ORF">OVA965_LOCUS42140</name>
    <name evidence="6" type="ORF">TMI583_LOCUS43954</name>
</gene>
<dbReference type="InterPro" id="IPR000536">
    <property type="entry name" value="Nucl_hrmn_rcpt_lig-bd"/>
</dbReference>
<keyword evidence="1" id="KW-0805">Transcription regulation</keyword>
<dbReference type="EMBL" id="CAJOBA010074598">
    <property type="protein sequence ID" value="CAF4410499.1"/>
    <property type="molecule type" value="Genomic_DNA"/>
</dbReference>
<keyword evidence="3" id="KW-0675">Receptor</keyword>
<dbReference type="SMART" id="SM00430">
    <property type="entry name" value="HOLI"/>
    <property type="match status" value="1"/>
</dbReference>
<dbReference type="InterPro" id="IPR035500">
    <property type="entry name" value="NHR-like_dom_sf"/>
</dbReference>
<feature type="non-terminal residue" evidence="6">
    <location>
        <position position="1"/>
    </location>
</feature>
<reference evidence="6" key="1">
    <citation type="submission" date="2021-02" db="EMBL/GenBank/DDBJ databases">
        <authorList>
            <person name="Nowell W R."/>
        </authorList>
    </citation>
    <scope>NUCLEOTIDE SEQUENCE</scope>
</reference>
<sequence>PLINENSCLFTITPPTSPTPVQLTESFICESASRILFQSIYWIKANNCFKLLDSNVQIILLQKHWLELFILSLLQCSNIVVLPNILATLLNKKMSEKKSRQISEQLSIIQLLLNEFERLQLTPSEYAYLKLIIMFNTDCVNFLYSNSEHSQQQHQAYISSIIQKEKIQAYQILTHKEFREYLNKTCANDSERLGRLLLKLPTLKCLQISIIEEVFFVGLIGSEIFISSVLLSGCYSNEHFYPIDDV</sequence>
<protein>
    <recommendedName>
        <fullName evidence="4">NR LBD domain-containing protein</fullName>
    </recommendedName>
</protein>